<sequence length="358" mass="37588">MAAVMELPSTREESWRWGDPAAIAAAAGLPRGEAPAGAWFLELEGARAVFVDGVLDEGRSDLRHVAIAPLEGGTHVLGARTTGHGWSLRVEAHASAELIQIVHIATGGENHVPAEIVLADGAQASVVETYVGTGWSNRSTRMTLGAGAKLARAVRLLQTAGFVSVRDEADVGAEASLIVTMLGAGDAGTRIDGAITVSGDDAFAEYGGALLARRDQRQECALSVRHAALNGQSKQIWRAVAADTSTASLAARVEVARDAQKTDGVQSLRGLLLKRTATVNLKPELEIFADDVKCAHGATVGELDQRALFYMQSRGIPHAKAQALLTRAFVGDAFAQIADETVRDAFVADADAWLEAAL</sequence>
<dbReference type="AlphaFoldDB" id="A0A2T4YQ70"/>
<proteinExistence type="predicted"/>
<dbReference type="InterPro" id="IPR000825">
    <property type="entry name" value="SUF_FeS_clus_asmbl_SufBD_core"/>
</dbReference>
<dbReference type="SUPFAM" id="SSF101960">
    <property type="entry name" value="Stabilizer of iron transporter SufD"/>
    <property type="match status" value="1"/>
</dbReference>
<organism evidence="2 3">
    <name type="scientific">Sphingomonas aerolata</name>
    <dbReference type="NCBI Taxonomy" id="185951"/>
    <lineage>
        <taxon>Bacteria</taxon>
        <taxon>Pseudomonadati</taxon>
        <taxon>Pseudomonadota</taxon>
        <taxon>Alphaproteobacteria</taxon>
        <taxon>Sphingomonadales</taxon>
        <taxon>Sphingomonadaceae</taxon>
        <taxon>Sphingomonas</taxon>
    </lineage>
</organism>
<dbReference type="GO" id="GO:0016226">
    <property type="term" value="P:iron-sulfur cluster assembly"/>
    <property type="evidence" value="ECO:0007669"/>
    <property type="project" value="InterPro"/>
</dbReference>
<evidence type="ECO:0000313" key="3">
    <source>
        <dbReference type="Proteomes" id="UP000240996"/>
    </source>
</evidence>
<dbReference type="EMBL" id="PZZN01000002">
    <property type="protein sequence ID" value="PTM45666.1"/>
    <property type="molecule type" value="Genomic_DNA"/>
</dbReference>
<gene>
    <name evidence="2" type="ORF">C8J24_1892</name>
</gene>
<name>A0A2T4YQ70_9SPHN</name>
<dbReference type="RefSeq" id="WP_107932746.1">
    <property type="nucleotide sequence ID" value="NZ_PZZN01000002.1"/>
</dbReference>
<dbReference type="PANTHER" id="PTHR43575">
    <property type="entry name" value="PROTEIN ABCI7, CHLOROPLASTIC"/>
    <property type="match status" value="1"/>
</dbReference>
<dbReference type="InterPro" id="IPR037284">
    <property type="entry name" value="SUF_FeS_clus_asmbl_SufBD_sf"/>
</dbReference>
<accession>A0A2T4YQ70</accession>
<dbReference type="Pfam" id="PF01458">
    <property type="entry name" value="SUFBD_core"/>
    <property type="match status" value="1"/>
</dbReference>
<comment type="caution">
    <text evidence="2">The sequence shown here is derived from an EMBL/GenBank/DDBJ whole genome shotgun (WGS) entry which is preliminary data.</text>
</comment>
<reference evidence="2 3" key="1">
    <citation type="submission" date="2018-04" db="EMBL/GenBank/DDBJ databases">
        <title>Genomic Encyclopedia of Type Strains, Phase III (KMG-III): the genomes of soil and plant-associated and newly described type strains.</title>
        <authorList>
            <person name="Whitman W."/>
        </authorList>
    </citation>
    <scope>NUCLEOTIDE SEQUENCE [LARGE SCALE GENOMIC DNA]</scope>
    <source>
        <strain evidence="2 3">NW12</strain>
    </source>
</reference>
<dbReference type="PANTHER" id="PTHR43575:SF1">
    <property type="entry name" value="PROTEIN ABCI7, CHLOROPLASTIC"/>
    <property type="match status" value="1"/>
</dbReference>
<protein>
    <submittedName>
        <fullName evidence="2">Fe-S cluster assembly protein SufD</fullName>
    </submittedName>
</protein>
<evidence type="ECO:0000259" key="1">
    <source>
        <dbReference type="Pfam" id="PF01458"/>
    </source>
</evidence>
<dbReference type="Proteomes" id="UP000240996">
    <property type="component" value="Unassembled WGS sequence"/>
</dbReference>
<feature type="domain" description="SUF system FeS cluster assembly SufBD core" evidence="1">
    <location>
        <begin position="116"/>
        <end position="329"/>
    </location>
</feature>
<evidence type="ECO:0000313" key="2">
    <source>
        <dbReference type="EMBL" id="PTM45666.1"/>
    </source>
</evidence>
<dbReference type="InterPro" id="IPR055346">
    <property type="entry name" value="Fe-S_cluster_assembly_SufBD"/>
</dbReference>
<keyword evidence="3" id="KW-1185">Reference proteome</keyword>